<evidence type="ECO:0000259" key="12">
    <source>
        <dbReference type="Pfam" id="PF18913"/>
    </source>
</evidence>
<dbReference type="GO" id="GO:0005986">
    <property type="term" value="P:sucrose biosynthetic process"/>
    <property type="evidence" value="ECO:0007669"/>
    <property type="project" value="TreeGrafter"/>
</dbReference>
<keyword evidence="14" id="KW-1185">Reference proteome</keyword>
<feature type="binding site" evidence="9">
    <location>
        <position position="111"/>
    </location>
    <ligand>
        <name>Mg(2+)</name>
        <dbReference type="ChEBI" id="CHEBI:18420"/>
        <label>2</label>
    </ligand>
</feature>
<dbReference type="HAMAP" id="MF_01855">
    <property type="entry name" value="FBPase_class1"/>
    <property type="match status" value="1"/>
</dbReference>
<evidence type="ECO:0000256" key="9">
    <source>
        <dbReference type="HAMAP-Rule" id="MF_01855"/>
    </source>
</evidence>
<evidence type="ECO:0000313" key="13">
    <source>
        <dbReference type="EMBL" id="EAQ03771.1"/>
    </source>
</evidence>
<dbReference type="GO" id="GO:0006000">
    <property type="term" value="P:fructose metabolic process"/>
    <property type="evidence" value="ECO:0007669"/>
    <property type="project" value="TreeGrafter"/>
</dbReference>
<evidence type="ECO:0000256" key="5">
    <source>
        <dbReference type="ARBA" id="ARBA00022723"/>
    </source>
</evidence>
<feature type="binding site" evidence="9">
    <location>
        <begin position="114"/>
        <end position="117"/>
    </location>
    <ligand>
        <name>substrate</name>
    </ligand>
</feature>
<dbReference type="InterPro" id="IPR020548">
    <property type="entry name" value="Fructose_bisphosphatase_AS"/>
</dbReference>
<evidence type="ECO:0000256" key="7">
    <source>
        <dbReference type="ARBA" id="ARBA00022842"/>
    </source>
</evidence>
<feature type="binding site" evidence="9">
    <location>
        <position position="202"/>
    </location>
    <ligand>
        <name>substrate</name>
    </ligand>
</feature>
<comment type="similarity">
    <text evidence="3 9 10">Belongs to the FBPase class 1 family.</text>
</comment>
<evidence type="ECO:0000259" key="11">
    <source>
        <dbReference type="Pfam" id="PF00316"/>
    </source>
</evidence>
<comment type="caution">
    <text evidence="13">The sequence shown here is derived from an EMBL/GenBank/DDBJ whole genome shotgun (WGS) entry which is preliminary data.</text>
</comment>
<dbReference type="GO" id="GO:0006094">
    <property type="term" value="P:gluconeogenesis"/>
    <property type="evidence" value="ECO:0007669"/>
    <property type="project" value="UniProtKB-UniRule"/>
</dbReference>
<dbReference type="PANTHER" id="PTHR11556:SF35">
    <property type="entry name" value="SEDOHEPTULOSE-1,7-BISPHOSPHATASE, CHLOROPLASTIC"/>
    <property type="match status" value="1"/>
</dbReference>
<dbReference type="FunFam" id="3.40.190.80:FF:000011">
    <property type="entry name" value="Fructose-1,6-bisphosphatase class 1"/>
    <property type="match status" value="1"/>
</dbReference>
<name>A3TVX5_PSEBH</name>
<keyword evidence="4 9" id="KW-0963">Cytoplasm</keyword>
<dbReference type="Pfam" id="PF00316">
    <property type="entry name" value="FBPase"/>
    <property type="match status" value="1"/>
</dbReference>
<dbReference type="STRING" id="252305.OB2597_11026"/>
<dbReference type="CDD" id="cd00354">
    <property type="entry name" value="FBPase"/>
    <property type="match status" value="1"/>
</dbReference>
<dbReference type="GO" id="GO:0005829">
    <property type="term" value="C:cytosol"/>
    <property type="evidence" value="ECO:0007669"/>
    <property type="project" value="TreeGrafter"/>
</dbReference>
<feature type="domain" description="Fructose-1-6-bisphosphatase class I N-terminal" evidence="11">
    <location>
        <begin position="26"/>
        <end position="187"/>
    </location>
</feature>
<dbReference type="PANTHER" id="PTHR11556">
    <property type="entry name" value="FRUCTOSE-1,6-BISPHOSPHATASE-RELATED"/>
    <property type="match status" value="1"/>
</dbReference>
<dbReference type="Gene3D" id="3.30.540.10">
    <property type="entry name" value="Fructose-1,6-Bisphosphatase, subunit A, domain 1"/>
    <property type="match status" value="1"/>
</dbReference>
<dbReference type="GO" id="GO:0000287">
    <property type="term" value="F:magnesium ion binding"/>
    <property type="evidence" value="ECO:0007669"/>
    <property type="project" value="UniProtKB-UniRule"/>
</dbReference>
<organism evidence="13 14">
    <name type="scientific">Pseudooceanicola batsensis (strain ATCC BAA-863 / DSM 15984 / KCTC 12145 / HTCC2597)</name>
    <name type="common">Oceanicola batsensis</name>
    <dbReference type="NCBI Taxonomy" id="252305"/>
    <lineage>
        <taxon>Bacteria</taxon>
        <taxon>Pseudomonadati</taxon>
        <taxon>Pseudomonadota</taxon>
        <taxon>Alphaproteobacteria</taxon>
        <taxon>Rhodobacterales</taxon>
        <taxon>Paracoccaceae</taxon>
        <taxon>Pseudooceanicola</taxon>
    </lineage>
</organism>
<dbReference type="PROSITE" id="PS00124">
    <property type="entry name" value="FBPASE"/>
    <property type="match status" value="1"/>
</dbReference>
<dbReference type="Proteomes" id="UP000004318">
    <property type="component" value="Unassembled WGS sequence"/>
</dbReference>
<evidence type="ECO:0000256" key="8">
    <source>
        <dbReference type="ARBA" id="ARBA00023277"/>
    </source>
</evidence>
<dbReference type="InterPro" id="IPR044015">
    <property type="entry name" value="FBPase_C_dom"/>
</dbReference>
<feature type="binding site" evidence="9">
    <location>
        <position position="113"/>
    </location>
    <ligand>
        <name>Mg(2+)</name>
        <dbReference type="ChEBI" id="CHEBI:18420"/>
        <label>1</label>
    </ligand>
</feature>
<evidence type="ECO:0000313" key="14">
    <source>
        <dbReference type="Proteomes" id="UP000004318"/>
    </source>
</evidence>
<feature type="binding site" evidence="9">
    <location>
        <position position="111"/>
    </location>
    <ligand>
        <name>Mg(2+)</name>
        <dbReference type="ChEBI" id="CHEBI:18420"/>
        <label>1</label>
    </ligand>
</feature>
<evidence type="ECO:0000256" key="1">
    <source>
        <dbReference type="ARBA" id="ARBA00001273"/>
    </source>
</evidence>
<dbReference type="GO" id="GO:0030388">
    <property type="term" value="P:fructose 1,6-bisphosphate metabolic process"/>
    <property type="evidence" value="ECO:0007669"/>
    <property type="project" value="TreeGrafter"/>
</dbReference>
<dbReference type="NCBIfam" id="NF006780">
    <property type="entry name" value="PRK09293.1-4"/>
    <property type="match status" value="1"/>
</dbReference>
<dbReference type="GO" id="GO:0042132">
    <property type="term" value="F:fructose 1,6-bisphosphate 1-phosphatase activity"/>
    <property type="evidence" value="ECO:0007669"/>
    <property type="project" value="UniProtKB-UniRule"/>
</dbReference>
<comment type="pathway">
    <text evidence="2">Carbohydrate biosynthesis; Calvin cycle.</text>
</comment>
<evidence type="ECO:0000256" key="6">
    <source>
        <dbReference type="ARBA" id="ARBA00022801"/>
    </source>
</evidence>
<dbReference type="PIRSF" id="PIRSF000904">
    <property type="entry name" value="FBPtase_SBPase"/>
    <property type="match status" value="1"/>
</dbReference>
<protein>
    <recommendedName>
        <fullName evidence="9">Fructose-1,6-bisphosphatase class 1</fullName>
        <shortName evidence="9">FBPase class 1</shortName>
        <ecNumber evidence="9">3.1.3.11</ecNumber>
    </recommendedName>
    <alternativeName>
        <fullName evidence="9">D-fructose-1,6-bisphosphate 1-phosphohydrolase class 1</fullName>
    </alternativeName>
</protein>
<evidence type="ECO:0000256" key="2">
    <source>
        <dbReference type="ARBA" id="ARBA00005215"/>
    </source>
</evidence>
<dbReference type="PIRSF" id="PIRSF500210">
    <property type="entry name" value="FBPtase"/>
    <property type="match status" value="1"/>
</dbReference>
<accession>A3TVX5</accession>
<sequence>MGHNRDDPNPEDPMLAIDPALIPEHLRPVIEAMCRTGAELSRVIAKGPLAGKLGAGVGENSDGDQQKALDVMADEMFEAALRGTGVRYYASEEQETVLTLDPEGGYALATDPLDGSSNIDVNVTIGTIFSVFAAAESAEASFLRPASDQIAAGYIAYGPQTLLAVTFGAGTMLFVLDPDSGSFVLSEDRMALPEAAKEFSINASNRRHWTAPVRAYVEECEAGREGAKGKDMNFRWVGSLVAETHRILTRGGTFLYPADARPSYGNGRLRMVYEVAPMAFLVEQAGGKATDGTRPILSLTAEELHERRPFVFGSAEEVDRIAELHG</sequence>
<feature type="binding site" evidence="9">
    <location>
        <position position="92"/>
    </location>
    <ligand>
        <name>Mg(2+)</name>
        <dbReference type="ChEBI" id="CHEBI:18420"/>
        <label>1</label>
    </ligand>
</feature>
<dbReference type="eggNOG" id="COG0158">
    <property type="taxonomic scope" value="Bacteria"/>
</dbReference>
<feature type="binding site" evidence="9">
    <location>
        <position position="274"/>
    </location>
    <ligand>
        <name>Mg(2+)</name>
        <dbReference type="ChEBI" id="CHEBI:18420"/>
        <label>2</label>
    </ligand>
</feature>
<feature type="domain" description="Fructose-1-6-bisphosphatase class 1 C-terminal" evidence="12">
    <location>
        <begin position="192"/>
        <end position="325"/>
    </location>
</feature>
<keyword evidence="6 9" id="KW-0378">Hydrolase</keyword>
<comment type="subcellular location">
    <subcellularLocation>
        <location evidence="9">Cytoplasm</location>
    </subcellularLocation>
</comment>
<comment type="caution">
    <text evidence="9">Lacks conserved residue(s) required for the propagation of feature annotation.</text>
</comment>
<evidence type="ECO:0000256" key="4">
    <source>
        <dbReference type="ARBA" id="ARBA00022490"/>
    </source>
</evidence>
<dbReference type="HOGENOM" id="CLU_039977_0_0_5"/>
<evidence type="ECO:0000256" key="3">
    <source>
        <dbReference type="ARBA" id="ARBA00010941"/>
    </source>
</evidence>
<evidence type="ECO:0000256" key="10">
    <source>
        <dbReference type="RuleBase" id="RU000508"/>
    </source>
</evidence>
<dbReference type="InterPro" id="IPR033391">
    <property type="entry name" value="FBPase_N"/>
</dbReference>
<proteinExistence type="inferred from homology"/>
<dbReference type="AlphaFoldDB" id="A3TVX5"/>
<gene>
    <name evidence="9" type="primary">fbp</name>
    <name evidence="13" type="ORF">OB2597_11026</name>
</gene>
<dbReference type="SUPFAM" id="SSF56655">
    <property type="entry name" value="Carbohydrate phosphatase"/>
    <property type="match status" value="1"/>
</dbReference>
<comment type="catalytic activity">
    <reaction evidence="1 9">
        <text>beta-D-fructose 1,6-bisphosphate + H2O = beta-D-fructose 6-phosphate + phosphate</text>
        <dbReference type="Rhea" id="RHEA:11064"/>
        <dbReference type="ChEBI" id="CHEBI:15377"/>
        <dbReference type="ChEBI" id="CHEBI:32966"/>
        <dbReference type="ChEBI" id="CHEBI:43474"/>
        <dbReference type="ChEBI" id="CHEBI:57634"/>
        <dbReference type="EC" id="3.1.3.11"/>
    </reaction>
</comment>
<keyword evidence="8 9" id="KW-0119">Carbohydrate metabolism</keyword>
<dbReference type="Pfam" id="PF18913">
    <property type="entry name" value="FBPase_C"/>
    <property type="match status" value="1"/>
</dbReference>
<keyword evidence="7 9" id="KW-0460">Magnesium</keyword>
<dbReference type="InterPro" id="IPR028343">
    <property type="entry name" value="FBPtase"/>
</dbReference>
<comment type="subunit">
    <text evidence="9">Homotetramer.</text>
</comment>
<dbReference type="GO" id="GO:0006002">
    <property type="term" value="P:fructose 6-phosphate metabolic process"/>
    <property type="evidence" value="ECO:0007669"/>
    <property type="project" value="TreeGrafter"/>
</dbReference>
<keyword evidence="5 9" id="KW-0479">Metal-binding</keyword>
<dbReference type="EC" id="3.1.3.11" evidence="9"/>
<dbReference type="NCBIfam" id="NF006779">
    <property type="entry name" value="PRK09293.1-3"/>
    <property type="match status" value="1"/>
</dbReference>
<feature type="binding site" evidence="9">
    <location>
        <position position="114"/>
    </location>
    <ligand>
        <name>Mg(2+)</name>
        <dbReference type="ChEBI" id="CHEBI:18420"/>
        <label>2</label>
    </ligand>
</feature>
<dbReference type="InterPro" id="IPR000146">
    <property type="entry name" value="FBPase_class-1"/>
</dbReference>
<dbReference type="Gene3D" id="3.40.190.80">
    <property type="match status" value="1"/>
</dbReference>
<reference evidence="13 14" key="1">
    <citation type="journal article" date="2010" name="J. Bacteriol.">
        <title>Genome sequences of Oceanicola granulosus HTCC2516(T) and Oceanicola batsensis HTCC2597(TDelta).</title>
        <authorList>
            <person name="Thrash J.C."/>
            <person name="Cho J.C."/>
            <person name="Vergin K.L."/>
            <person name="Giovannoni S.J."/>
        </authorList>
    </citation>
    <scope>NUCLEOTIDE SEQUENCE [LARGE SCALE GENOMIC DNA]</scope>
    <source>
        <strain evidence="14">ATCC BAA-863 / DSM 15984 / KCTC 12145 / HTCC2597</strain>
    </source>
</reference>
<comment type="cofactor">
    <cofactor evidence="9">
        <name>Mg(2+)</name>
        <dbReference type="ChEBI" id="CHEBI:18420"/>
    </cofactor>
    <text evidence="9">Binds 2 magnesium ions per subunit.</text>
</comment>
<dbReference type="PRINTS" id="PR00115">
    <property type="entry name" value="F16BPHPHTASE"/>
</dbReference>
<dbReference type="EMBL" id="AAMO01000003">
    <property type="protein sequence ID" value="EAQ03771.1"/>
    <property type="molecule type" value="Genomic_DNA"/>
</dbReference>